<evidence type="ECO:0000313" key="3">
    <source>
        <dbReference type="Proteomes" id="UP001454036"/>
    </source>
</evidence>
<gene>
    <name evidence="2" type="ORF">LIER_11997</name>
</gene>
<sequence>METEVENFVNLDKEDVIFQGETMEQEDFVNLDEEDVIFQEETVKQEDFVKLDEEDVISQGETVEQDGEISTGNFVTFELRRPHQMLSSDQRLMVYNVLLQKSVNGKLKKGTQTRYWIC</sequence>
<evidence type="ECO:0000313" key="2">
    <source>
        <dbReference type="EMBL" id="GAA0153859.1"/>
    </source>
</evidence>
<keyword evidence="3" id="KW-1185">Reference proteome</keyword>
<proteinExistence type="predicted"/>
<feature type="domain" description="DUF7769" evidence="1">
    <location>
        <begin position="86"/>
        <end position="111"/>
    </location>
</feature>
<comment type="caution">
    <text evidence="2">The sequence shown here is derived from an EMBL/GenBank/DDBJ whole genome shotgun (WGS) entry which is preliminary data.</text>
</comment>
<evidence type="ECO:0000259" key="1">
    <source>
        <dbReference type="Pfam" id="PF24964"/>
    </source>
</evidence>
<dbReference type="Proteomes" id="UP001454036">
    <property type="component" value="Unassembled WGS sequence"/>
</dbReference>
<dbReference type="AlphaFoldDB" id="A0AAV3PQ26"/>
<accession>A0AAV3PQ26</accession>
<dbReference type="EMBL" id="BAABME010002269">
    <property type="protein sequence ID" value="GAA0153859.1"/>
    <property type="molecule type" value="Genomic_DNA"/>
</dbReference>
<dbReference type="Pfam" id="PF24964">
    <property type="entry name" value="DUF7769"/>
    <property type="match status" value="1"/>
</dbReference>
<organism evidence="2 3">
    <name type="scientific">Lithospermum erythrorhizon</name>
    <name type="common">Purple gromwell</name>
    <name type="synonym">Lithospermum officinale var. erythrorhizon</name>
    <dbReference type="NCBI Taxonomy" id="34254"/>
    <lineage>
        <taxon>Eukaryota</taxon>
        <taxon>Viridiplantae</taxon>
        <taxon>Streptophyta</taxon>
        <taxon>Embryophyta</taxon>
        <taxon>Tracheophyta</taxon>
        <taxon>Spermatophyta</taxon>
        <taxon>Magnoliopsida</taxon>
        <taxon>eudicotyledons</taxon>
        <taxon>Gunneridae</taxon>
        <taxon>Pentapetalae</taxon>
        <taxon>asterids</taxon>
        <taxon>lamiids</taxon>
        <taxon>Boraginales</taxon>
        <taxon>Boraginaceae</taxon>
        <taxon>Boraginoideae</taxon>
        <taxon>Lithospermeae</taxon>
        <taxon>Lithospermum</taxon>
    </lineage>
</organism>
<reference evidence="2 3" key="1">
    <citation type="submission" date="2024-01" db="EMBL/GenBank/DDBJ databases">
        <title>The complete chloroplast genome sequence of Lithospermum erythrorhizon: insights into the phylogenetic relationship among Boraginaceae species and the maternal lineages of purple gromwells.</title>
        <authorList>
            <person name="Okada T."/>
            <person name="Watanabe K."/>
        </authorList>
    </citation>
    <scope>NUCLEOTIDE SEQUENCE [LARGE SCALE GENOMIC DNA]</scope>
</reference>
<name>A0AAV3PQ26_LITER</name>
<dbReference type="InterPro" id="IPR056671">
    <property type="entry name" value="DUF7769"/>
</dbReference>
<protein>
    <recommendedName>
        <fullName evidence="1">DUF7769 domain-containing protein</fullName>
    </recommendedName>
</protein>